<sequence length="380" mass="41689">MRRAISITVLSALAGLAQAQDTNNFDCSNFLQFGADINKTRTAFAQSPETMAWNWFVCLNQPSTAQSSNLVWETMKPSDQVYLPNGAPPGTYDSSAPLPAAVVTQAKAQGMDLSRSFHNINATQQVDGLILQMGGAVPDAQQGQPVRFQLLMGKDTFDYIVKKQVYNVNGQAALANDLDFPPTAWELKAAWLWIGTDTTYRQTLVNDGYYIAQAYYQQDDGTYQVGYVALSGLHVVNKLNADWVWTTFENINNSKYTVTNAPTPAPMTNTTGPTAAAKPVNASFQANNRSLSKYELIGVEFQPITQVLANSQLESAFQNTSSCLACHGTAAYSNDNGYFNFALNQGGGIVYPTTPLPPSAFDGYKKLDFVWSLKRAQWQR</sequence>
<gene>
    <name evidence="2" type="ORF">AO356_23625</name>
</gene>
<reference evidence="3" key="1">
    <citation type="submission" date="2015-09" db="EMBL/GenBank/DDBJ databases">
        <title>Whole genome sequence of Pseudomonas fluorescens FW300-N2C3.</title>
        <authorList>
            <person name="Ray J."/>
            <person name="Melnyk R."/>
            <person name="Deutschbauer A."/>
        </authorList>
    </citation>
    <scope>NUCLEOTIDE SEQUENCE [LARGE SCALE GENOMIC DNA]</scope>
    <source>
        <strain evidence="3">FW300-N2C3</strain>
    </source>
</reference>
<evidence type="ECO:0000256" key="1">
    <source>
        <dbReference type="SAM" id="SignalP"/>
    </source>
</evidence>
<reference evidence="2 3" key="2">
    <citation type="journal article" date="2018" name="Nature">
        <title>Mutant phenotypes for thousands of bacterial genes of unknown function.</title>
        <authorList>
            <person name="Price M.N."/>
            <person name="Wetmore K.M."/>
            <person name="Waters R.J."/>
            <person name="Callaghan M."/>
            <person name="Ray J."/>
            <person name="Liu H."/>
            <person name="Kuehl J.V."/>
            <person name="Melnyk R.A."/>
            <person name="Lamson J.S."/>
            <person name="Suh Y."/>
            <person name="Carlson H.K."/>
            <person name="Esquivel Z."/>
            <person name="Sadeeshkumar H."/>
            <person name="Chakraborty R."/>
            <person name="Zane G.M."/>
            <person name="Rubin B.E."/>
            <person name="Wall J.D."/>
            <person name="Visel A."/>
            <person name="Bristow J."/>
            <person name="Blow M.J."/>
            <person name="Arkin A.P."/>
            <person name="Deutschbauer A.M."/>
        </authorList>
    </citation>
    <scope>NUCLEOTIDE SEQUENCE [LARGE SCALE GENOMIC DNA]</scope>
    <source>
        <strain evidence="2 3">FW300-N2C3</strain>
    </source>
</reference>
<dbReference type="OrthoDB" id="280897at2"/>
<dbReference type="AlphaFoldDB" id="A0A0N9WMK2"/>
<evidence type="ECO:0000313" key="3">
    <source>
        <dbReference type="Proteomes" id="UP000059425"/>
    </source>
</evidence>
<feature type="chain" id="PRO_5006040399" description="Cytochrome c family protein" evidence="1">
    <location>
        <begin position="20"/>
        <end position="380"/>
    </location>
</feature>
<evidence type="ECO:0008006" key="4">
    <source>
        <dbReference type="Google" id="ProtNLM"/>
    </source>
</evidence>
<proteinExistence type="predicted"/>
<protein>
    <recommendedName>
        <fullName evidence="4">Cytochrome c family protein</fullName>
    </recommendedName>
</protein>
<dbReference type="RefSeq" id="WP_060741813.1">
    <property type="nucleotide sequence ID" value="NZ_CP012831.1"/>
</dbReference>
<feature type="signal peptide" evidence="1">
    <location>
        <begin position="1"/>
        <end position="19"/>
    </location>
</feature>
<organism evidence="2 3">
    <name type="scientific">Pseudomonas fluorescens</name>
    <dbReference type="NCBI Taxonomy" id="294"/>
    <lineage>
        <taxon>Bacteria</taxon>
        <taxon>Pseudomonadati</taxon>
        <taxon>Pseudomonadota</taxon>
        <taxon>Gammaproteobacteria</taxon>
        <taxon>Pseudomonadales</taxon>
        <taxon>Pseudomonadaceae</taxon>
        <taxon>Pseudomonas</taxon>
    </lineage>
</organism>
<name>A0A0N9WMK2_PSEFL</name>
<evidence type="ECO:0000313" key="2">
    <source>
        <dbReference type="EMBL" id="ALI09678.1"/>
    </source>
</evidence>
<dbReference type="EMBL" id="CP012831">
    <property type="protein sequence ID" value="ALI09678.1"/>
    <property type="molecule type" value="Genomic_DNA"/>
</dbReference>
<keyword evidence="1" id="KW-0732">Signal</keyword>
<dbReference type="Proteomes" id="UP000059425">
    <property type="component" value="Chromosome"/>
</dbReference>
<accession>A0A0N9WMK2</accession>